<reference evidence="1 2" key="1">
    <citation type="journal article" date="2018" name="Sci. Rep.">
        <title>Comparative genomics provides insights into the lifestyle and reveals functional heterogeneity of dark septate endophytic fungi.</title>
        <authorList>
            <person name="Knapp D.G."/>
            <person name="Nemeth J.B."/>
            <person name="Barry K."/>
            <person name="Hainaut M."/>
            <person name="Henrissat B."/>
            <person name="Johnson J."/>
            <person name="Kuo A."/>
            <person name="Lim J.H.P."/>
            <person name="Lipzen A."/>
            <person name="Nolan M."/>
            <person name="Ohm R.A."/>
            <person name="Tamas L."/>
            <person name="Grigoriev I.V."/>
            <person name="Spatafora J.W."/>
            <person name="Nagy L.G."/>
            <person name="Kovacs G.M."/>
        </authorList>
    </citation>
    <scope>NUCLEOTIDE SEQUENCE [LARGE SCALE GENOMIC DNA]</scope>
    <source>
        <strain evidence="1 2">DSE2036</strain>
    </source>
</reference>
<gene>
    <name evidence="1" type="ORF">DM02DRAFT_158858</name>
</gene>
<sequence length="113" mass="13513">MTETNLSTRLPYAAIIRRSRLDIRTWDGFRSACDTGKCKLSWWWWSFFFRAKFLRKCSLMPAFTSAPLWELFVPRYLGNLLDFLVMRINETRKRNPICIYPCVTSEMARKSKM</sequence>
<keyword evidence="2" id="KW-1185">Reference proteome</keyword>
<accession>A0A2V1E5V6</accession>
<organism evidence="1 2">
    <name type="scientific">Periconia macrospinosa</name>
    <dbReference type="NCBI Taxonomy" id="97972"/>
    <lineage>
        <taxon>Eukaryota</taxon>
        <taxon>Fungi</taxon>
        <taxon>Dikarya</taxon>
        <taxon>Ascomycota</taxon>
        <taxon>Pezizomycotina</taxon>
        <taxon>Dothideomycetes</taxon>
        <taxon>Pleosporomycetidae</taxon>
        <taxon>Pleosporales</taxon>
        <taxon>Massarineae</taxon>
        <taxon>Periconiaceae</taxon>
        <taxon>Periconia</taxon>
    </lineage>
</organism>
<name>A0A2V1E5V6_9PLEO</name>
<evidence type="ECO:0000313" key="1">
    <source>
        <dbReference type="EMBL" id="PVI04650.1"/>
    </source>
</evidence>
<dbReference type="EMBL" id="KZ805319">
    <property type="protein sequence ID" value="PVI04650.1"/>
    <property type="molecule type" value="Genomic_DNA"/>
</dbReference>
<protein>
    <submittedName>
        <fullName evidence="1">Uncharacterized protein</fullName>
    </submittedName>
</protein>
<dbReference type="AlphaFoldDB" id="A0A2V1E5V6"/>
<dbReference type="Proteomes" id="UP000244855">
    <property type="component" value="Unassembled WGS sequence"/>
</dbReference>
<proteinExistence type="predicted"/>
<evidence type="ECO:0000313" key="2">
    <source>
        <dbReference type="Proteomes" id="UP000244855"/>
    </source>
</evidence>